<dbReference type="CDD" id="cd00950">
    <property type="entry name" value="DHDPS"/>
    <property type="match status" value="1"/>
</dbReference>
<comment type="caution">
    <text evidence="12">Was originally thought to be a dihydrodipicolinate synthase (DHDPS), catalyzing the condensation of (S)-aspartate-beta-semialdehyde [(S)-ASA] and pyruvate to dihydrodipicolinate (DHDP). However, it was shown in E.coli that the product of the enzymatic reaction is not dihydrodipicolinate but in fact (4S)-4-hydroxy-2,3,4,5-tetrahydro-(2S)-dipicolinic acid (HTPA), and that the consecutive dehydration reaction leading to DHDP is not spontaneous but catalyzed by DapB.</text>
</comment>
<evidence type="ECO:0000256" key="10">
    <source>
        <dbReference type="ARBA" id="ARBA00023270"/>
    </source>
</evidence>
<sequence>MFNVKGSIVALVTPFHEDGSVNFDKLKEILEWHVENGTDGILVLGTTGESSTMTHEEDDAVVECTLQTIKGRIPVIVGSGSNCTETAVDKSKKYAAMGADALLVISPYYNKANAQGMIAHFTAVADAVDKPIILYNVPGRTGCSISEEAVKVLSKHPNICGIKEASGNIAYAAGIARYLSDDFVMFSGNDDMVIPLLSLGGSGVISVWANIMPKEVHEMVHNYLNGNTEAALATQLHYLDLIHALFIEVNPIPVKEALNMMGKDVGGYRLPLCEMEETHRKALLHEMKEAGLC</sequence>
<dbReference type="EC" id="4.3.3.7" evidence="4 12"/>
<evidence type="ECO:0000256" key="11">
    <source>
        <dbReference type="ARBA" id="ARBA00047836"/>
    </source>
</evidence>
<feature type="active site" description="Schiff-base intermediate with substrate" evidence="12 14">
    <location>
        <position position="163"/>
    </location>
</feature>
<reference evidence="16 17" key="1">
    <citation type="submission" date="2014-08" db="EMBL/GenBank/DDBJ databases">
        <title>Clostridium innocuum, an unnegligible vancomycin-resistant pathogen causing extra-intestinal infections.</title>
        <authorList>
            <person name="Feng Y."/>
            <person name="Chiu C.-H."/>
        </authorList>
    </citation>
    <scope>NUCLEOTIDE SEQUENCE [LARGE SCALE GENOMIC DNA]</scope>
    <source>
        <strain evidence="16 17">AN88</strain>
    </source>
</reference>
<dbReference type="InterPro" id="IPR013785">
    <property type="entry name" value="Aldolase_TIM"/>
</dbReference>
<evidence type="ECO:0000256" key="14">
    <source>
        <dbReference type="PIRSR" id="PIRSR001365-1"/>
    </source>
</evidence>
<evidence type="ECO:0000256" key="4">
    <source>
        <dbReference type="ARBA" id="ARBA00012086"/>
    </source>
</evidence>
<comment type="pathway">
    <text evidence="2 12">Amino-acid biosynthesis; L-lysine biosynthesis via DAP pathway; (S)-tetrahydrodipicolinate from L-aspartate: step 3/4.</text>
</comment>
<name>A0A099I9Z5_CLOIN</name>
<evidence type="ECO:0000256" key="7">
    <source>
        <dbReference type="ARBA" id="ARBA00022915"/>
    </source>
</evidence>
<dbReference type="GO" id="GO:0009089">
    <property type="term" value="P:lysine biosynthetic process via diaminopimelate"/>
    <property type="evidence" value="ECO:0007669"/>
    <property type="project" value="UniProtKB-UniRule"/>
</dbReference>
<feature type="binding site" evidence="12 15">
    <location>
        <position position="205"/>
    </location>
    <ligand>
        <name>pyruvate</name>
        <dbReference type="ChEBI" id="CHEBI:15361"/>
    </ligand>
</feature>
<accession>A0A099I9Z5</accession>
<comment type="subcellular location">
    <subcellularLocation>
        <location evidence="12">Cytoplasm</location>
    </subcellularLocation>
</comment>
<dbReference type="PROSITE" id="PS00666">
    <property type="entry name" value="DHDPS_2"/>
    <property type="match status" value="1"/>
</dbReference>
<dbReference type="AlphaFoldDB" id="A0A099I9Z5"/>
<dbReference type="GO" id="GO:0008840">
    <property type="term" value="F:4-hydroxy-tetrahydrodipicolinate synthase activity"/>
    <property type="evidence" value="ECO:0007669"/>
    <property type="project" value="UniProtKB-UniRule"/>
</dbReference>
<dbReference type="RefSeq" id="WP_044904051.1">
    <property type="nucleotide sequence ID" value="NZ_JQIF01000015.1"/>
</dbReference>
<protein>
    <recommendedName>
        <fullName evidence="4 12">4-hydroxy-tetrahydrodipicolinate synthase</fullName>
        <shortName evidence="12">HTPA synthase</shortName>
        <ecNumber evidence="4 12">4.3.3.7</ecNumber>
    </recommendedName>
</protein>
<evidence type="ECO:0000256" key="3">
    <source>
        <dbReference type="ARBA" id="ARBA00007592"/>
    </source>
</evidence>
<dbReference type="PANTHER" id="PTHR12128">
    <property type="entry name" value="DIHYDRODIPICOLINATE SYNTHASE"/>
    <property type="match status" value="1"/>
</dbReference>
<evidence type="ECO:0000256" key="13">
    <source>
        <dbReference type="PIRNR" id="PIRNR001365"/>
    </source>
</evidence>
<dbReference type="InterPro" id="IPR020625">
    <property type="entry name" value="Schiff_base-form_aldolases_AS"/>
</dbReference>
<comment type="catalytic activity">
    <reaction evidence="11 12">
        <text>L-aspartate 4-semialdehyde + pyruvate = (2S,4S)-4-hydroxy-2,3,4,5-tetrahydrodipicolinate + H2O + H(+)</text>
        <dbReference type="Rhea" id="RHEA:34171"/>
        <dbReference type="ChEBI" id="CHEBI:15361"/>
        <dbReference type="ChEBI" id="CHEBI:15377"/>
        <dbReference type="ChEBI" id="CHEBI:15378"/>
        <dbReference type="ChEBI" id="CHEBI:67139"/>
        <dbReference type="ChEBI" id="CHEBI:537519"/>
        <dbReference type="EC" id="4.3.3.7"/>
    </reaction>
</comment>
<evidence type="ECO:0000256" key="15">
    <source>
        <dbReference type="PIRSR" id="PIRSR001365-2"/>
    </source>
</evidence>
<gene>
    <name evidence="12" type="primary">dapA</name>
    <name evidence="16" type="ORF">CIAN88_03350</name>
</gene>
<evidence type="ECO:0000256" key="6">
    <source>
        <dbReference type="ARBA" id="ARBA00022605"/>
    </source>
</evidence>
<feature type="site" description="Part of a proton relay during catalysis" evidence="12">
    <location>
        <position position="109"/>
    </location>
</feature>
<keyword evidence="10 12" id="KW-0704">Schiff base</keyword>
<keyword evidence="8 12" id="KW-0457">Lysine biosynthesis</keyword>
<dbReference type="PRINTS" id="PR00146">
    <property type="entry name" value="DHPICSNTHASE"/>
</dbReference>
<keyword evidence="7 12" id="KW-0220">Diaminopimelate biosynthesis</keyword>
<dbReference type="Gene3D" id="3.20.20.70">
    <property type="entry name" value="Aldolase class I"/>
    <property type="match status" value="1"/>
</dbReference>
<dbReference type="GO" id="GO:0019877">
    <property type="term" value="P:diaminopimelate biosynthetic process"/>
    <property type="evidence" value="ECO:0007669"/>
    <property type="project" value="UniProtKB-UniRule"/>
</dbReference>
<evidence type="ECO:0000313" key="17">
    <source>
        <dbReference type="Proteomes" id="UP000030008"/>
    </source>
</evidence>
<dbReference type="NCBIfam" id="TIGR00674">
    <property type="entry name" value="dapA"/>
    <property type="match status" value="1"/>
</dbReference>
<feature type="site" description="Part of a proton relay during catalysis" evidence="12">
    <location>
        <position position="46"/>
    </location>
</feature>
<comment type="function">
    <text evidence="1 12">Catalyzes the condensation of (S)-aspartate-beta-semialdehyde [(S)-ASA] and pyruvate to 4-hydroxy-tetrahydrodipicolinate (HTPA).</text>
</comment>
<dbReference type="GO" id="GO:0005829">
    <property type="term" value="C:cytosol"/>
    <property type="evidence" value="ECO:0007669"/>
    <property type="project" value="TreeGrafter"/>
</dbReference>
<organism evidence="16 17">
    <name type="scientific">Clostridium innocuum</name>
    <dbReference type="NCBI Taxonomy" id="1522"/>
    <lineage>
        <taxon>Bacteria</taxon>
        <taxon>Bacillati</taxon>
        <taxon>Bacillota</taxon>
        <taxon>Clostridia</taxon>
        <taxon>Eubacteriales</taxon>
        <taxon>Clostridiaceae</taxon>
        <taxon>Clostridium</taxon>
    </lineage>
</organism>
<feature type="binding site" evidence="12 15">
    <location>
        <position position="47"/>
    </location>
    <ligand>
        <name>pyruvate</name>
        <dbReference type="ChEBI" id="CHEBI:15361"/>
    </ligand>
</feature>
<evidence type="ECO:0000256" key="12">
    <source>
        <dbReference type="HAMAP-Rule" id="MF_00418"/>
    </source>
</evidence>
<dbReference type="PANTHER" id="PTHR12128:SF66">
    <property type="entry name" value="4-HYDROXY-2-OXOGLUTARATE ALDOLASE, MITOCHONDRIAL"/>
    <property type="match status" value="1"/>
</dbReference>
<dbReference type="InterPro" id="IPR020624">
    <property type="entry name" value="Schiff_base-form_aldolases_CS"/>
</dbReference>
<keyword evidence="9 12" id="KW-0456">Lyase</keyword>
<dbReference type="InterPro" id="IPR005263">
    <property type="entry name" value="DapA"/>
</dbReference>
<dbReference type="Proteomes" id="UP000030008">
    <property type="component" value="Unassembled WGS sequence"/>
</dbReference>
<evidence type="ECO:0000256" key="2">
    <source>
        <dbReference type="ARBA" id="ARBA00005120"/>
    </source>
</evidence>
<comment type="similarity">
    <text evidence="3 12 13">Belongs to the DapA family.</text>
</comment>
<keyword evidence="5 12" id="KW-0963">Cytoplasm</keyword>
<proteinExistence type="inferred from homology"/>
<keyword evidence="6 12" id="KW-0028">Amino-acid biosynthesis</keyword>
<evidence type="ECO:0000313" key="16">
    <source>
        <dbReference type="EMBL" id="KGJ54500.1"/>
    </source>
</evidence>
<dbReference type="HAMAP" id="MF_00418">
    <property type="entry name" value="DapA"/>
    <property type="match status" value="1"/>
</dbReference>
<evidence type="ECO:0000256" key="5">
    <source>
        <dbReference type="ARBA" id="ARBA00022490"/>
    </source>
</evidence>
<dbReference type="SMART" id="SM01130">
    <property type="entry name" value="DHDPS"/>
    <property type="match status" value="1"/>
</dbReference>
<evidence type="ECO:0000256" key="8">
    <source>
        <dbReference type="ARBA" id="ARBA00023154"/>
    </source>
</evidence>
<evidence type="ECO:0000256" key="1">
    <source>
        <dbReference type="ARBA" id="ARBA00003294"/>
    </source>
</evidence>
<dbReference type="Pfam" id="PF00701">
    <property type="entry name" value="DHDPS"/>
    <property type="match status" value="1"/>
</dbReference>
<dbReference type="InterPro" id="IPR002220">
    <property type="entry name" value="DapA-like"/>
</dbReference>
<comment type="caution">
    <text evidence="16">The sequence shown here is derived from an EMBL/GenBank/DDBJ whole genome shotgun (WGS) entry which is preliminary data.</text>
</comment>
<evidence type="ECO:0000256" key="9">
    <source>
        <dbReference type="ARBA" id="ARBA00023239"/>
    </source>
</evidence>
<dbReference type="PROSITE" id="PS00665">
    <property type="entry name" value="DHDPS_1"/>
    <property type="match status" value="1"/>
</dbReference>
<feature type="active site" description="Proton donor/acceptor" evidence="12 14">
    <location>
        <position position="135"/>
    </location>
</feature>
<dbReference type="UniPathway" id="UPA00034">
    <property type="reaction ID" value="UER00017"/>
</dbReference>
<dbReference type="PIRSF" id="PIRSF001365">
    <property type="entry name" value="DHDPS"/>
    <property type="match status" value="1"/>
</dbReference>
<dbReference type="EMBL" id="JQIF01000015">
    <property type="protein sequence ID" value="KGJ54500.1"/>
    <property type="molecule type" value="Genomic_DNA"/>
</dbReference>
<comment type="subunit">
    <text evidence="12">Homotetramer; dimer of dimers.</text>
</comment>
<dbReference type="SUPFAM" id="SSF51569">
    <property type="entry name" value="Aldolase"/>
    <property type="match status" value="1"/>
</dbReference>